<dbReference type="EMBL" id="BAABJO010000022">
    <property type="protein sequence ID" value="GAA5130413.1"/>
    <property type="molecule type" value="Genomic_DNA"/>
</dbReference>
<keyword evidence="2" id="KW-0238">DNA-binding</keyword>
<dbReference type="InterPro" id="IPR037923">
    <property type="entry name" value="HTH-like"/>
</dbReference>
<dbReference type="Gene3D" id="2.60.120.280">
    <property type="entry name" value="Regulatory protein AraC"/>
    <property type="match status" value="1"/>
</dbReference>
<evidence type="ECO:0000313" key="6">
    <source>
        <dbReference type="EMBL" id="GAA5130413.1"/>
    </source>
</evidence>
<dbReference type="PANTHER" id="PTHR46796">
    <property type="entry name" value="HTH-TYPE TRANSCRIPTIONAL ACTIVATOR RHAS-RELATED"/>
    <property type="match status" value="1"/>
</dbReference>
<comment type="caution">
    <text evidence="6">The sequence shown here is derived from an EMBL/GenBank/DDBJ whole genome shotgun (WGS) entry which is preliminary data.</text>
</comment>
<protein>
    <submittedName>
        <fullName evidence="6">AraC family transcriptional regulator</fullName>
    </submittedName>
</protein>
<dbReference type="Gene3D" id="1.10.10.60">
    <property type="entry name" value="Homeodomain-like"/>
    <property type="match status" value="2"/>
</dbReference>
<feature type="domain" description="HTH araC/xylS-type" evidence="5">
    <location>
        <begin position="188"/>
        <end position="286"/>
    </location>
</feature>
<keyword evidence="4" id="KW-0804">Transcription</keyword>
<dbReference type="SMART" id="SM00342">
    <property type="entry name" value="HTH_ARAC"/>
    <property type="match status" value="1"/>
</dbReference>
<dbReference type="InterPro" id="IPR003313">
    <property type="entry name" value="AraC-bd"/>
</dbReference>
<evidence type="ECO:0000313" key="7">
    <source>
        <dbReference type="Proteomes" id="UP001500804"/>
    </source>
</evidence>
<evidence type="ECO:0000259" key="5">
    <source>
        <dbReference type="PROSITE" id="PS01124"/>
    </source>
</evidence>
<dbReference type="InterPro" id="IPR050204">
    <property type="entry name" value="AraC_XylS_family_regulators"/>
</dbReference>
<dbReference type="SUPFAM" id="SSF51215">
    <property type="entry name" value="Regulatory protein AraC"/>
    <property type="match status" value="1"/>
</dbReference>
<dbReference type="SUPFAM" id="SSF46689">
    <property type="entry name" value="Homeodomain-like"/>
    <property type="match status" value="2"/>
</dbReference>
<keyword evidence="3" id="KW-0010">Activator</keyword>
<dbReference type="PRINTS" id="PR00032">
    <property type="entry name" value="HTHARAC"/>
</dbReference>
<keyword evidence="1" id="KW-0805">Transcription regulation</keyword>
<accession>A0ABP9NR69</accession>
<name>A0ABP9NR69_9PSEU</name>
<keyword evidence="7" id="KW-1185">Reference proteome</keyword>
<dbReference type="InterPro" id="IPR020449">
    <property type="entry name" value="Tscrpt_reg_AraC-type_HTH"/>
</dbReference>
<sequence length="290" mass="31494">MFLPDGFPGQRLRVLPRPLVASALRRPPTSGLLVTDAGYFPRAANHGRRRAEGAPEAIVIVCVDGNGRCETDGRTTVVGPGHALVVPPGRPHVYLADPDRPWTIWWLHAAGTQVPELLAVIAPDEREVLVELHDAYRAVATIDDAITCFERDETLPSLISAAGAGWALLAQLAADVVAGGRQRTEPVRQAQDYLRRNFAKPLSVAELARTAGLSPSHFSALFRAATGGGVVEYTKRLRMARARELLITSSRDIGDIAEAVGYADAFYFSRQFRTVHGCSPSEYRAAHREA</sequence>
<dbReference type="CDD" id="cd06986">
    <property type="entry name" value="cupin_MmsR-like_N"/>
    <property type="match status" value="1"/>
</dbReference>
<dbReference type="PROSITE" id="PS01124">
    <property type="entry name" value="HTH_ARAC_FAMILY_2"/>
    <property type="match status" value="1"/>
</dbReference>
<dbReference type="RefSeq" id="WP_345608013.1">
    <property type="nucleotide sequence ID" value="NZ_BAABJO010000022.1"/>
</dbReference>
<dbReference type="Pfam" id="PF12833">
    <property type="entry name" value="HTH_18"/>
    <property type="match status" value="1"/>
</dbReference>
<evidence type="ECO:0000256" key="2">
    <source>
        <dbReference type="ARBA" id="ARBA00023125"/>
    </source>
</evidence>
<dbReference type="PROSITE" id="PS00041">
    <property type="entry name" value="HTH_ARAC_FAMILY_1"/>
    <property type="match status" value="1"/>
</dbReference>
<dbReference type="InterPro" id="IPR018062">
    <property type="entry name" value="HTH_AraC-typ_CS"/>
</dbReference>
<evidence type="ECO:0000256" key="1">
    <source>
        <dbReference type="ARBA" id="ARBA00023015"/>
    </source>
</evidence>
<organism evidence="6 7">
    <name type="scientific">Pseudonocardia adelaidensis</name>
    <dbReference type="NCBI Taxonomy" id="648754"/>
    <lineage>
        <taxon>Bacteria</taxon>
        <taxon>Bacillati</taxon>
        <taxon>Actinomycetota</taxon>
        <taxon>Actinomycetes</taxon>
        <taxon>Pseudonocardiales</taxon>
        <taxon>Pseudonocardiaceae</taxon>
        <taxon>Pseudonocardia</taxon>
    </lineage>
</organism>
<dbReference type="Proteomes" id="UP001500804">
    <property type="component" value="Unassembled WGS sequence"/>
</dbReference>
<evidence type="ECO:0000256" key="3">
    <source>
        <dbReference type="ARBA" id="ARBA00023159"/>
    </source>
</evidence>
<reference evidence="7" key="1">
    <citation type="journal article" date="2019" name="Int. J. Syst. Evol. Microbiol.">
        <title>The Global Catalogue of Microorganisms (GCM) 10K type strain sequencing project: providing services to taxonomists for standard genome sequencing and annotation.</title>
        <authorList>
            <consortium name="The Broad Institute Genomics Platform"/>
            <consortium name="The Broad Institute Genome Sequencing Center for Infectious Disease"/>
            <person name="Wu L."/>
            <person name="Ma J."/>
        </authorList>
    </citation>
    <scope>NUCLEOTIDE SEQUENCE [LARGE SCALE GENOMIC DNA]</scope>
    <source>
        <strain evidence="7">JCM 18302</strain>
    </source>
</reference>
<evidence type="ECO:0000256" key="4">
    <source>
        <dbReference type="ARBA" id="ARBA00023163"/>
    </source>
</evidence>
<gene>
    <name evidence="6" type="ORF">GCM10023320_52310</name>
</gene>
<dbReference type="InterPro" id="IPR018060">
    <property type="entry name" value="HTH_AraC"/>
</dbReference>
<proteinExistence type="predicted"/>
<dbReference type="Pfam" id="PF02311">
    <property type="entry name" value="AraC_binding"/>
    <property type="match status" value="1"/>
</dbReference>
<dbReference type="InterPro" id="IPR009057">
    <property type="entry name" value="Homeodomain-like_sf"/>
</dbReference>